<evidence type="ECO:0000256" key="6">
    <source>
        <dbReference type="SAM" id="MobiDB-lite"/>
    </source>
</evidence>
<evidence type="ECO:0000256" key="3">
    <source>
        <dbReference type="ARBA" id="ARBA00022801"/>
    </source>
</evidence>
<dbReference type="NCBIfam" id="NF002003">
    <property type="entry name" value="PRK00802.1-3"/>
    <property type="match status" value="1"/>
</dbReference>
<dbReference type="PANTHER" id="PTHR10429">
    <property type="entry name" value="DNA-3-METHYLADENINE GLYCOSYLASE"/>
    <property type="match status" value="1"/>
</dbReference>
<dbReference type="GO" id="GO:0003677">
    <property type="term" value="F:DNA binding"/>
    <property type="evidence" value="ECO:0007669"/>
    <property type="project" value="InterPro"/>
</dbReference>
<dbReference type="GO" id="GO:0003905">
    <property type="term" value="F:alkylbase DNA N-glycosylase activity"/>
    <property type="evidence" value="ECO:0007669"/>
    <property type="project" value="InterPro"/>
</dbReference>
<dbReference type="GO" id="GO:0006284">
    <property type="term" value="P:base-excision repair"/>
    <property type="evidence" value="ECO:0007669"/>
    <property type="project" value="InterPro"/>
</dbReference>
<protein>
    <recommendedName>
        <fullName evidence="5">Putative 3-methyladenine DNA glycosylase</fullName>
        <ecNumber evidence="5">3.2.2.-</ecNumber>
    </recommendedName>
</protein>
<dbReference type="EC" id="3.2.2.-" evidence="5"/>
<dbReference type="EMBL" id="QOUI01000002">
    <property type="protein sequence ID" value="RCK70528.1"/>
    <property type="molecule type" value="Genomic_DNA"/>
</dbReference>
<comment type="similarity">
    <text evidence="1 5">Belongs to the DNA glycosylase MPG family.</text>
</comment>
<name>A0A367YXH1_9ACTN</name>
<organism evidence="7 8">
    <name type="scientific">Desertihabitans brevis</name>
    <dbReference type="NCBI Taxonomy" id="2268447"/>
    <lineage>
        <taxon>Bacteria</taxon>
        <taxon>Bacillati</taxon>
        <taxon>Actinomycetota</taxon>
        <taxon>Actinomycetes</taxon>
        <taxon>Propionibacteriales</taxon>
        <taxon>Propionibacteriaceae</taxon>
        <taxon>Desertihabitans</taxon>
    </lineage>
</organism>
<reference evidence="7 8" key="1">
    <citation type="submission" date="2018-07" db="EMBL/GenBank/DDBJ databases">
        <title>Desertimonas flava gen. nov. sp. nov.</title>
        <authorList>
            <person name="Liu S."/>
        </authorList>
    </citation>
    <scope>NUCLEOTIDE SEQUENCE [LARGE SCALE GENOMIC DNA]</scope>
    <source>
        <strain evidence="7 8">16Sb5-5</strain>
    </source>
</reference>
<dbReference type="CDD" id="cd00540">
    <property type="entry name" value="AAG"/>
    <property type="match status" value="1"/>
</dbReference>
<dbReference type="RefSeq" id="WP_114125300.1">
    <property type="nucleotide sequence ID" value="NZ_QOUI01000002.1"/>
</dbReference>
<evidence type="ECO:0000256" key="2">
    <source>
        <dbReference type="ARBA" id="ARBA00022763"/>
    </source>
</evidence>
<keyword evidence="4 5" id="KW-0234">DNA repair</keyword>
<dbReference type="SUPFAM" id="SSF50486">
    <property type="entry name" value="FMT C-terminal domain-like"/>
    <property type="match status" value="1"/>
</dbReference>
<evidence type="ECO:0000256" key="5">
    <source>
        <dbReference type="HAMAP-Rule" id="MF_00527"/>
    </source>
</evidence>
<keyword evidence="2 5" id="KW-0227">DNA damage</keyword>
<sequence length="212" mass="22272">MTASRPAERPAPGDEPDVLAAARGLLGAVLHGHGVSVRLTEVEAYAGPDDPASHAYRRTPRSETMFGPAGRLYLYRSYGIHLCANVVTGEPEEGQAVLLRAGEVVAGHDLARARRGGVDDVRLARGPGNLCSALGLVPADLGADLEQDPPPRLEPGTPVDPARVLSGPRVGVSLAADRPWRFWLAGEPTVSAYRRSPRAAAPGSASDPVSRR</sequence>
<dbReference type="PANTHER" id="PTHR10429:SF0">
    <property type="entry name" value="DNA-3-METHYLADENINE GLYCOSYLASE"/>
    <property type="match status" value="1"/>
</dbReference>
<dbReference type="NCBIfam" id="TIGR00567">
    <property type="entry name" value="3mg"/>
    <property type="match status" value="1"/>
</dbReference>
<dbReference type="Pfam" id="PF02245">
    <property type="entry name" value="Pur_DNA_glyco"/>
    <property type="match status" value="1"/>
</dbReference>
<evidence type="ECO:0000313" key="7">
    <source>
        <dbReference type="EMBL" id="RCK70528.1"/>
    </source>
</evidence>
<feature type="region of interest" description="Disordered" evidence="6">
    <location>
        <begin position="193"/>
        <end position="212"/>
    </location>
</feature>
<dbReference type="InterPro" id="IPR036995">
    <property type="entry name" value="MPG_sf"/>
</dbReference>
<evidence type="ECO:0000256" key="4">
    <source>
        <dbReference type="ARBA" id="ARBA00023204"/>
    </source>
</evidence>
<feature type="region of interest" description="Disordered" evidence="6">
    <location>
        <begin position="143"/>
        <end position="165"/>
    </location>
</feature>
<dbReference type="AlphaFoldDB" id="A0A367YXH1"/>
<dbReference type="InterPro" id="IPR011034">
    <property type="entry name" value="Formyl_transferase-like_C_sf"/>
</dbReference>
<dbReference type="HAMAP" id="MF_00527">
    <property type="entry name" value="3MGH"/>
    <property type="match status" value="1"/>
</dbReference>
<evidence type="ECO:0000256" key="1">
    <source>
        <dbReference type="ARBA" id="ARBA00009232"/>
    </source>
</evidence>
<keyword evidence="3 5" id="KW-0378">Hydrolase</keyword>
<dbReference type="InterPro" id="IPR003180">
    <property type="entry name" value="MPG"/>
</dbReference>
<accession>A0A367YXH1</accession>
<keyword evidence="8" id="KW-1185">Reference proteome</keyword>
<proteinExistence type="inferred from homology"/>
<dbReference type="Proteomes" id="UP000252770">
    <property type="component" value="Unassembled WGS sequence"/>
</dbReference>
<evidence type="ECO:0000313" key="8">
    <source>
        <dbReference type="Proteomes" id="UP000252770"/>
    </source>
</evidence>
<gene>
    <name evidence="7" type="ORF">DT076_03555</name>
</gene>
<dbReference type="Gene3D" id="3.10.300.10">
    <property type="entry name" value="Methylpurine-DNA glycosylase (MPG)"/>
    <property type="match status" value="1"/>
</dbReference>
<comment type="caution">
    <text evidence="7">The sequence shown here is derived from an EMBL/GenBank/DDBJ whole genome shotgun (WGS) entry which is preliminary data.</text>
</comment>